<sequence length="31" mass="3624">MRLEVRDGDSPRSSFIAENIFRDPAFFSYSI</sequence>
<proteinExistence type="predicted"/>
<name>A0A0V1KJ19_9BILA</name>
<comment type="caution">
    <text evidence="1">The sequence shown here is derived from an EMBL/GenBank/DDBJ whole genome shotgun (WGS) entry which is preliminary data.</text>
</comment>
<evidence type="ECO:0000313" key="2">
    <source>
        <dbReference type="Proteomes" id="UP000054721"/>
    </source>
</evidence>
<organism evidence="1 2">
    <name type="scientific">Trichinella nativa</name>
    <dbReference type="NCBI Taxonomy" id="6335"/>
    <lineage>
        <taxon>Eukaryota</taxon>
        <taxon>Metazoa</taxon>
        <taxon>Ecdysozoa</taxon>
        <taxon>Nematoda</taxon>
        <taxon>Enoplea</taxon>
        <taxon>Dorylaimia</taxon>
        <taxon>Trichinellida</taxon>
        <taxon>Trichinellidae</taxon>
        <taxon>Trichinella</taxon>
    </lineage>
</organism>
<keyword evidence="2" id="KW-1185">Reference proteome</keyword>
<protein>
    <submittedName>
        <fullName evidence="1">Uncharacterized protein</fullName>
    </submittedName>
</protein>
<dbReference type="Proteomes" id="UP000054721">
    <property type="component" value="Unassembled WGS sequence"/>
</dbReference>
<accession>A0A0V1KJ19</accession>
<dbReference type="AlphaFoldDB" id="A0A0V1KJ19"/>
<dbReference type="EMBL" id="JYDW01001600">
    <property type="protein sequence ID" value="KRZ47004.1"/>
    <property type="molecule type" value="Genomic_DNA"/>
</dbReference>
<gene>
    <name evidence="1" type="ORF">T02_10812</name>
</gene>
<evidence type="ECO:0000313" key="1">
    <source>
        <dbReference type="EMBL" id="KRZ47004.1"/>
    </source>
</evidence>
<reference evidence="1 2" key="1">
    <citation type="submission" date="2015-05" db="EMBL/GenBank/DDBJ databases">
        <title>Evolution of Trichinella species and genotypes.</title>
        <authorList>
            <person name="Korhonen P.K."/>
            <person name="Edoardo P."/>
            <person name="Giuseppe L.R."/>
            <person name="Gasser R.B."/>
        </authorList>
    </citation>
    <scope>NUCLEOTIDE SEQUENCE [LARGE SCALE GENOMIC DNA]</scope>
    <source>
        <strain evidence="1">ISS10</strain>
    </source>
</reference>